<comment type="caution">
    <text evidence="1">The sequence shown here is derived from an EMBL/GenBank/DDBJ whole genome shotgun (WGS) entry which is preliminary data.</text>
</comment>
<keyword evidence="2" id="KW-1185">Reference proteome</keyword>
<reference evidence="1 2" key="2">
    <citation type="submission" date="2020-07" db="EMBL/GenBank/DDBJ databases">
        <title>Genome assembly of wild tea tree DASZ reveals pedigree and selection history of tea varieties.</title>
        <authorList>
            <person name="Zhang W."/>
        </authorList>
    </citation>
    <scope>NUCLEOTIDE SEQUENCE [LARGE SCALE GENOMIC DNA]</scope>
    <source>
        <strain evidence="2">cv. G240</strain>
        <tissue evidence="1">Leaf</tissue>
    </source>
</reference>
<protein>
    <submittedName>
        <fullName evidence="1">Uncharacterized protein</fullName>
    </submittedName>
</protein>
<name>A0A7J7FYA9_CAMSI</name>
<accession>A0A7J7FYA9</accession>
<dbReference type="EMBL" id="JACBKZ010000014">
    <property type="protein sequence ID" value="KAF5932568.1"/>
    <property type="molecule type" value="Genomic_DNA"/>
</dbReference>
<sequence>MALYLPEKGTTEANKQRAESSLILQAARYQAKCEARIGMDQDIPLPHLDRSDHHLEYVPMLEPFRNTGIRPYQTGNQQQKLVSSLLELCTVFWDQLQTEANRGIAMDFPTRRLEHACIPIIQNRAEAVHFVFRRRSSFKKFKFEYWCPDIYANGSNKISFFTSFTSSAMSSVCLQSRGAWKKIMLPPLQSYPILCCILSSPLIDPNCALIFKALATIYALPLRAQVKRASRGVDLKIQAGKVELKEEEKRLTA</sequence>
<dbReference type="AlphaFoldDB" id="A0A7J7FYA9"/>
<evidence type="ECO:0000313" key="1">
    <source>
        <dbReference type="EMBL" id="KAF5932568.1"/>
    </source>
</evidence>
<reference evidence="2" key="1">
    <citation type="journal article" date="2020" name="Nat. Commun.">
        <title>Genome assembly of wild tea tree DASZ reveals pedigree and selection history of tea varieties.</title>
        <authorList>
            <person name="Zhang W."/>
            <person name="Zhang Y."/>
            <person name="Qiu H."/>
            <person name="Guo Y."/>
            <person name="Wan H."/>
            <person name="Zhang X."/>
            <person name="Scossa F."/>
            <person name="Alseekh S."/>
            <person name="Zhang Q."/>
            <person name="Wang P."/>
            <person name="Xu L."/>
            <person name="Schmidt M.H."/>
            <person name="Jia X."/>
            <person name="Li D."/>
            <person name="Zhu A."/>
            <person name="Guo F."/>
            <person name="Chen W."/>
            <person name="Ni D."/>
            <person name="Usadel B."/>
            <person name="Fernie A.R."/>
            <person name="Wen W."/>
        </authorList>
    </citation>
    <scope>NUCLEOTIDE SEQUENCE [LARGE SCALE GENOMIC DNA]</scope>
    <source>
        <strain evidence="2">cv. G240</strain>
    </source>
</reference>
<dbReference type="Proteomes" id="UP000593564">
    <property type="component" value="Unassembled WGS sequence"/>
</dbReference>
<gene>
    <name evidence="1" type="ORF">HYC85_028739</name>
</gene>
<proteinExistence type="predicted"/>
<organism evidence="1 2">
    <name type="scientific">Camellia sinensis</name>
    <name type="common">Tea plant</name>
    <name type="synonym">Thea sinensis</name>
    <dbReference type="NCBI Taxonomy" id="4442"/>
    <lineage>
        <taxon>Eukaryota</taxon>
        <taxon>Viridiplantae</taxon>
        <taxon>Streptophyta</taxon>
        <taxon>Embryophyta</taxon>
        <taxon>Tracheophyta</taxon>
        <taxon>Spermatophyta</taxon>
        <taxon>Magnoliopsida</taxon>
        <taxon>eudicotyledons</taxon>
        <taxon>Gunneridae</taxon>
        <taxon>Pentapetalae</taxon>
        <taxon>asterids</taxon>
        <taxon>Ericales</taxon>
        <taxon>Theaceae</taxon>
        <taxon>Camellia</taxon>
    </lineage>
</organism>
<evidence type="ECO:0000313" key="2">
    <source>
        <dbReference type="Proteomes" id="UP000593564"/>
    </source>
</evidence>